<feature type="transmembrane region" description="Helical" evidence="2">
    <location>
        <begin position="80"/>
        <end position="100"/>
    </location>
</feature>
<sequence>MSSNEHSTRTTTLDWLRRCVAEVGADPSSPPYSPHHEPSETSSLLAFKDWEREHEVWEAEDREWSRLEWEPRMKRRDREAWFFALVVFLFVVMLVGVAVWDLTHAVERRGGGGNGMGWKDPERPWGRHGGVGEGLMVE</sequence>
<dbReference type="EMBL" id="CAJPDS010000155">
    <property type="protein sequence ID" value="CAF9940510.1"/>
    <property type="molecule type" value="Genomic_DNA"/>
</dbReference>
<comment type="caution">
    <text evidence="3">The sequence shown here is derived from an EMBL/GenBank/DDBJ whole genome shotgun (WGS) entry which is preliminary data.</text>
</comment>
<accession>A0A8H3J4B2</accession>
<keyword evidence="2" id="KW-0812">Transmembrane</keyword>
<evidence type="ECO:0000313" key="4">
    <source>
        <dbReference type="Proteomes" id="UP000664521"/>
    </source>
</evidence>
<evidence type="ECO:0000256" key="1">
    <source>
        <dbReference type="SAM" id="MobiDB-lite"/>
    </source>
</evidence>
<dbReference type="Proteomes" id="UP000664521">
    <property type="component" value="Unassembled WGS sequence"/>
</dbReference>
<proteinExistence type="predicted"/>
<protein>
    <recommendedName>
        <fullName evidence="5">Transmembrane protein</fullName>
    </recommendedName>
</protein>
<evidence type="ECO:0000313" key="3">
    <source>
        <dbReference type="EMBL" id="CAF9940510.1"/>
    </source>
</evidence>
<feature type="region of interest" description="Disordered" evidence="1">
    <location>
        <begin position="111"/>
        <end position="130"/>
    </location>
</feature>
<gene>
    <name evidence="3" type="ORF">HETSPECPRED_002431</name>
</gene>
<reference evidence="3" key="1">
    <citation type="submission" date="2021-03" db="EMBL/GenBank/DDBJ databases">
        <authorList>
            <person name="Tagirdzhanova G."/>
        </authorList>
    </citation>
    <scope>NUCLEOTIDE SEQUENCE</scope>
</reference>
<evidence type="ECO:0008006" key="5">
    <source>
        <dbReference type="Google" id="ProtNLM"/>
    </source>
</evidence>
<keyword evidence="2" id="KW-0472">Membrane</keyword>
<name>A0A8H3J4B2_9LECA</name>
<keyword evidence="2" id="KW-1133">Transmembrane helix</keyword>
<dbReference type="AlphaFoldDB" id="A0A8H3J4B2"/>
<keyword evidence="4" id="KW-1185">Reference proteome</keyword>
<evidence type="ECO:0000256" key="2">
    <source>
        <dbReference type="SAM" id="Phobius"/>
    </source>
</evidence>
<organism evidence="3 4">
    <name type="scientific">Heterodermia speciosa</name>
    <dbReference type="NCBI Taxonomy" id="116794"/>
    <lineage>
        <taxon>Eukaryota</taxon>
        <taxon>Fungi</taxon>
        <taxon>Dikarya</taxon>
        <taxon>Ascomycota</taxon>
        <taxon>Pezizomycotina</taxon>
        <taxon>Lecanoromycetes</taxon>
        <taxon>OSLEUM clade</taxon>
        <taxon>Lecanoromycetidae</taxon>
        <taxon>Caliciales</taxon>
        <taxon>Physciaceae</taxon>
        <taxon>Heterodermia</taxon>
    </lineage>
</organism>